<organism evidence="1 2">
    <name type="scientific">Enterococcus hermanniensis</name>
    <dbReference type="NCBI Taxonomy" id="249189"/>
    <lineage>
        <taxon>Bacteria</taxon>
        <taxon>Bacillati</taxon>
        <taxon>Bacillota</taxon>
        <taxon>Bacilli</taxon>
        <taxon>Lactobacillales</taxon>
        <taxon>Enterococcaceae</taxon>
        <taxon>Enterococcus</taxon>
    </lineage>
</organism>
<accession>A0A1L8TQJ7</accession>
<dbReference type="EMBL" id="JXKQ01000002">
    <property type="protein sequence ID" value="OJG46586.1"/>
    <property type="molecule type" value="Genomic_DNA"/>
</dbReference>
<name>A0A1L8TQJ7_9ENTE</name>
<comment type="caution">
    <text evidence="1">The sequence shown here is derived from an EMBL/GenBank/DDBJ whole genome shotgun (WGS) entry which is preliminary data.</text>
</comment>
<keyword evidence="2" id="KW-1185">Reference proteome</keyword>
<sequence>MNQIYLDLVLSAIFEQFHSEQDFYQAYLGISQNQWQQWKDGQNNLSPEANQKVKNLFSDYEWMLSQKVIRQTLLFPEKRRIAVAEYREMKTIVAQRWIASGLAQVEMIPFKNKNEEENSDFINLRVTIDYDAWGYSDILTFRLPAHVQNQIASSHTQTALLDWVNENLTETYTSLDD</sequence>
<dbReference type="AlphaFoldDB" id="A0A1L8TQJ7"/>
<evidence type="ECO:0000313" key="1">
    <source>
        <dbReference type="EMBL" id="OJG46586.1"/>
    </source>
</evidence>
<gene>
    <name evidence="1" type="ORF">RV04_GL001014</name>
</gene>
<evidence type="ECO:0000313" key="2">
    <source>
        <dbReference type="Proteomes" id="UP000182077"/>
    </source>
</evidence>
<dbReference type="STRING" id="249189.RV04_GL001014"/>
<dbReference type="Proteomes" id="UP000182077">
    <property type="component" value="Unassembled WGS sequence"/>
</dbReference>
<dbReference type="OrthoDB" id="2187056at2"/>
<proteinExistence type="predicted"/>
<reference evidence="1 2" key="1">
    <citation type="submission" date="2014-12" db="EMBL/GenBank/DDBJ databases">
        <title>Draft genome sequences of 29 type strains of Enterococci.</title>
        <authorList>
            <person name="Zhong Z."/>
            <person name="Sun Z."/>
            <person name="Liu W."/>
            <person name="Zhang W."/>
            <person name="Zhang H."/>
        </authorList>
    </citation>
    <scope>NUCLEOTIDE SEQUENCE [LARGE SCALE GENOMIC DNA]</scope>
    <source>
        <strain evidence="1 2">DSM 17122</strain>
    </source>
</reference>
<dbReference type="RefSeq" id="WP_071857044.1">
    <property type="nucleotide sequence ID" value="NZ_JBHSHK010000005.1"/>
</dbReference>
<protein>
    <submittedName>
        <fullName evidence="1">Uncharacterized protein</fullName>
    </submittedName>
</protein>